<dbReference type="AlphaFoldDB" id="A0A916ZEA1"/>
<comment type="caution">
    <text evidence="1">The sequence shown here is derived from an EMBL/GenBank/DDBJ whole genome shotgun (WGS) entry which is preliminary data.</text>
</comment>
<gene>
    <name evidence="1" type="ORF">GCM10010911_55970</name>
</gene>
<dbReference type="Proteomes" id="UP000612456">
    <property type="component" value="Unassembled WGS sequence"/>
</dbReference>
<accession>A0A916ZEA1</accession>
<proteinExistence type="predicted"/>
<protein>
    <submittedName>
        <fullName evidence="1">Uncharacterized protein</fullName>
    </submittedName>
</protein>
<evidence type="ECO:0000313" key="2">
    <source>
        <dbReference type="Proteomes" id="UP000612456"/>
    </source>
</evidence>
<reference evidence="1" key="2">
    <citation type="submission" date="2020-09" db="EMBL/GenBank/DDBJ databases">
        <authorList>
            <person name="Sun Q."/>
            <person name="Zhou Y."/>
        </authorList>
    </citation>
    <scope>NUCLEOTIDE SEQUENCE</scope>
    <source>
        <strain evidence="1">CGMCC 1.15178</strain>
    </source>
</reference>
<name>A0A916ZEA1_9BACL</name>
<reference evidence="1" key="1">
    <citation type="journal article" date="2014" name="Int. J. Syst. Evol. Microbiol.">
        <title>Complete genome sequence of Corynebacterium casei LMG S-19264T (=DSM 44701T), isolated from a smear-ripened cheese.</title>
        <authorList>
            <consortium name="US DOE Joint Genome Institute (JGI-PGF)"/>
            <person name="Walter F."/>
            <person name="Albersmeier A."/>
            <person name="Kalinowski J."/>
            <person name="Ruckert C."/>
        </authorList>
    </citation>
    <scope>NUCLEOTIDE SEQUENCE</scope>
    <source>
        <strain evidence="1">CGMCC 1.15178</strain>
    </source>
</reference>
<sequence length="76" mass="8381">MVTIIMVLRTSGSLSSISKYCKNDLTDRKLMSTANPATLKSRALIYPLSRCLRNLMNSKINASGIKKNPEIIINAP</sequence>
<organism evidence="1 2">
    <name type="scientific">Paenibacillus nasutitermitis</name>
    <dbReference type="NCBI Taxonomy" id="1652958"/>
    <lineage>
        <taxon>Bacteria</taxon>
        <taxon>Bacillati</taxon>
        <taxon>Bacillota</taxon>
        <taxon>Bacilli</taxon>
        <taxon>Bacillales</taxon>
        <taxon>Paenibacillaceae</taxon>
        <taxon>Paenibacillus</taxon>
    </lineage>
</organism>
<dbReference type="EMBL" id="BMHP01000005">
    <property type="protein sequence ID" value="GGD90134.1"/>
    <property type="molecule type" value="Genomic_DNA"/>
</dbReference>
<keyword evidence="2" id="KW-1185">Reference proteome</keyword>
<evidence type="ECO:0000313" key="1">
    <source>
        <dbReference type="EMBL" id="GGD90134.1"/>
    </source>
</evidence>